<dbReference type="VEuPathDB" id="FungiDB:PTTG_06910"/>
<gene>
    <name evidence="3" type="ORF">PTTG_06910</name>
</gene>
<evidence type="ECO:0000313" key="4">
    <source>
        <dbReference type="EnsemblFungi" id="PTTG_06910-t43_1-p1"/>
    </source>
</evidence>
<feature type="region of interest" description="Disordered" evidence="1">
    <location>
        <begin position="82"/>
        <end position="106"/>
    </location>
</feature>
<keyword evidence="5" id="KW-1185">Reference proteome</keyword>
<evidence type="ECO:0000256" key="1">
    <source>
        <dbReference type="SAM" id="MobiDB-lite"/>
    </source>
</evidence>
<reference evidence="3" key="2">
    <citation type="submission" date="2016-05" db="EMBL/GenBank/DDBJ databases">
        <title>Comparative analysis highlights variable genome content of wheat rusts and divergence of the mating loci.</title>
        <authorList>
            <person name="Cuomo C.A."/>
            <person name="Bakkeren G."/>
            <person name="Szabo L."/>
            <person name="Khalil H."/>
            <person name="Joly D."/>
            <person name="Goldberg J."/>
            <person name="Young S."/>
            <person name="Zeng Q."/>
            <person name="Fellers J."/>
        </authorList>
    </citation>
    <scope>NUCLEOTIDE SEQUENCE [LARGE SCALE GENOMIC DNA]</scope>
    <source>
        <strain evidence="3">1-1 BBBD Race 1</strain>
    </source>
</reference>
<evidence type="ECO:0000313" key="3">
    <source>
        <dbReference type="EMBL" id="OAV89156.1"/>
    </source>
</evidence>
<accession>A0A180G8W5</accession>
<name>A0A180G8W5_PUCT1</name>
<dbReference type="AlphaFoldDB" id="A0A180G8W5"/>
<feature type="signal peptide" evidence="2">
    <location>
        <begin position="1"/>
        <end position="35"/>
    </location>
</feature>
<dbReference type="Proteomes" id="UP000005240">
    <property type="component" value="Unassembled WGS sequence"/>
</dbReference>
<evidence type="ECO:0000313" key="5">
    <source>
        <dbReference type="Proteomes" id="UP000005240"/>
    </source>
</evidence>
<sequence length="528" mass="59184">MKSIFGHSCHARPARWVLVGHLALLFLLNFKPASADKATELEEVLRAPANGFRGAQLDKNEINKIPDAKNPLLQHEKDPLLEHQKDPPLESHADADPSSLPTFLPKEKSEPKKNIFIRFWRWLIGSHKTERPPLGIPGAPDPRLEEYHPNQPWWSRFWKWLTESVPDRRLRPSAFPKIDELTEPFIPPWERWGSMKYHPRTPTDTREHFVVTMRVLGDKLREDPSEAKHMWNEALMKAGGTPLRRKILSTDLFFQLCERLSKQEEKGATFVNMNIEIGKAGNRIFKGEGYLKEELKSIVDRFQPGYAHGVTGTKWDPDFYRRPLSPLLLLVDRPELSPRLSKYAKWYRKGVDLFESLKETVAALKDYYAESEKLSIAHENYEDEVLYYFNHLDQIDDRNFMTDITREGLSNEELEKIKKKAGQGNTEAPPAAQGHPESASAAAQGHPGSEPAAQEHSGSEPAAQGHPGSEPAAQGHSGSEPAAQGHPGSEPAAQGHPESEPAAHEHTGSAPDSQGNTGSAPASQGHPK</sequence>
<dbReference type="STRING" id="630390.A0A180G8W5"/>
<proteinExistence type="predicted"/>
<reference evidence="3" key="1">
    <citation type="submission" date="2009-11" db="EMBL/GenBank/DDBJ databases">
        <authorList>
            <consortium name="The Broad Institute Genome Sequencing Platform"/>
            <person name="Ward D."/>
            <person name="Feldgarden M."/>
            <person name="Earl A."/>
            <person name="Young S.K."/>
            <person name="Zeng Q."/>
            <person name="Koehrsen M."/>
            <person name="Alvarado L."/>
            <person name="Berlin A."/>
            <person name="Bochicchio J."/>
            <person name="Borenstein D."/>
            <person name="Chapman S.B."/>
            <person name="Chen Z."/>
            <person name="Engels R."/>
            <person name="Freedman E."/>
            <person name="Gellesch M."/>
            <person name="Goldberg J."/>
            <person name="Griggs A."/>
            <person name="Gujja S."/>
            <person name="Heilman E."/>
            <person name="Heiman D."/>
            <person name="Hepburn T."/>
            <person name="Howarth C."/>
            <person name="Jen D."/>
            <person name="Larson L."/>
            <person name="Lewis B."/>
            <person name="Mehta T."/>
            <person name="Park D."/>
            <person name="Pearson M."/>
            <person name="Roberts A."/>
            <person name="Saif S."/>
            <person name="Shea T."/>
            <person name="Shenoy N."/>
            <person name="Sisk P."/>
            <person name="Stolte C."/>
            <person name="Sykes S."/>
            <person name="Thomson T."/>
            <person name="Walk T."/>
            <person name="White J."/>
            <person name="Yandava C."/>
            <person name="Izard J."/>
            <person name="Baranova O.V."/>
            <person name="Blanton J.M."/>
            <person name="Tanner A.C."/>
            <person name="Dewhirst F.E."/>
            <person name="Haas B."/>
            <person name="Nusbaum C."/>
            <person name="Birren B."/>
        </authorList>
    </citation>
    <scope>NUCLEOTIDE SEQUENCE [LARGE SCALE GENOMIC DNA]</scope>
    <source>
        <strain evidence="3">1-1 BBBD Race 1</strain>
    </source>
</reference>
<dbReference type="OrthoDB" id="2496510at2759"/>
<feature type="compositionally biased region" description="Basic and acidic residues" evidence="1">
    <location>
        <begin position="497"/>
        <end position="507"/>
    </location>
</feature>
<feature type="compositionally biased region" description="Basic and acidic residues" evidence="1">
    <location>
        <begin position="82"/>
        <end position="95"/>
    </location>
</feature>
<evidence type="ECO:0000256" key="2">
    <source>
        <dbReference type="SAM" id="SignalP"/>
    </source>
</evidence>
<feature type="compositionally biased region" description="Polar residues" evidence="1">
    <location>
        <begin position="510"/>
        <end position="522"/>
    </location>
</feature>
<reference evidence="4" key="4">
    <citation type="submission" date="2025-05" db="UniProtKB">
        <authorList>
            <consortium name="EnsemblFungi"/>
        </authorList>
    </citation>
    <scope>IDENTIFICATION</scope>
    <source>
        <strain evidence="4">isolate 1-1 / race 1 (BBBD)</strain>
    </source>
</reference>
<feature type="region of interest" description="Disordered" evidence="1">
    <location>
        <begin position="420"/>
        <end position="528"/>
    </location>
</feature>
<reference evidence="4 5" key="3">
    <citation type="journal article" date="2017" name="G3 (Bethesda)">
        <title>Comparative analysis highlights variable genome content of wheat rusts and divergence of the mating loci.</title>
        <authorList>
            <person name="Cuomo C.A."/>
            <person name="Bakkeren G."/>
            <person name="Khalil H.B."/>
            <person name="Panwar V."/>
            <person name="Joly D."/>
            <person name="Linning R."/>
            <person name="Sakthikumar S."/>
            <person name="Song X."/>
            <person name="Adiconis X."/>
            <person name="Fan L."/>
            <person name="Goldberg J.M."/>
            <person name="Levin J.Z."/>
            <person name="Young S."/>
            <person name="Zeng Q."/>
            <person name="Anikster Y."/>
            <person name="Bruce M."/>
            <person name="Wang M."/>
            <person name="Yin C."/>
            <person name="McCallum B."/>
            <person name="Szabo L.J."/>
            <person name="Hulbert S."/>
            <person name="Chen X."/>
            <person name="Fellers J.P."/>
        </authorList>
    </citation>
    <scope>NUCLEOTIDE SEQUENCE</scope>
    <source>
        <strain evidence="5">Isolate 1-1 / race 1 (BBBD)</strain>
        <strain evidence="4">isolate 1-1 / race 1 (BBBD)</strain>
    </source>
</reference>
<organism evidence="3">
    <name type="scientific">Puccinia triticina (isolate 1-1 / race 1 (BBBD))</name>
    <name type="common">Brown leaf rust fungus</name>
    <dbReference type="NCBI Taxonomy" id="630390"/>
    <lineage>
        <taxon>Eukaryota</taxon>
        <taxon>Fungi</taxon>
        <taxon>Dikarya</taxon>
        <taxon>Basidiomycota</taxon>
        <taxon>Pucciniomycotina</taxon>
        <taxon>Pucciniomycetes</taxon>
        <taxon>Pucciniales</taxon>
        <taxon>Pucciniaceae</taxon>
        <taxon>Puccinia</taxon>
    </lineage>
</organism>
<protein>
    <submittedName>
        <fullName evidence="3 4">Uncharacterized protein</fullName>
    </submittedName>
</protein>
<keyword evidence="2" id="KW-0732">Signal</keyword>
<dbReference type="EnsemblFungi" id="PTTG_06910-t43_1">
    <property type="protein sequence ID" value="PTTG_06910-t43_1-p1"/>
    <property type="gene ID" value="PTTG_06910"/>
</dbReference>
<feature type="chain" id="PRO_5008109653" evidence="2">
    <location>
        <begin position="36"/>
        <end position="528"/>
    </location>
</feature>
<dbReference type="EMBL" id="ADAS02000138">
    <property type="protein sequence ID" value="OAV89156.1"/>
    <property type="molecule type" value="Genomic_DNA"/>
</dbReference>